<dbReference type="GO" id="GO:0004674">
    <property type="term" value="F:protein serine/threonine kinase activity"/>
    <property type="evidence" value="ECO:0007669"/>
    <property type="project" value="TreeGrafter"/>
</dbReference>
<keyword evidence="8" id="KW-1185">Reference proteome</keyword>
<keyword evidence="1" id="KW-0808">Transferase</keyword>
<evidence type="ECO:0000256" key="2">
    <source>
        <dbReference type="ARBA" id="ARBA00022741"/>
    </source>
</evidence>
<evidence type="ECO:0000256" key="3">
    <source>
        <dbReference type="ARBA" id="ARBA00022777"/>
    </source>
</evidence>
<dbReference type="InterPro" id="IPR001245">
    <property type="entry name" value="Ser-Thr/Tyr_kinase_cat_dom"/>
</dbReference>
<feature type="domain" description="Protein kinase" evidence="6">
    <location>
        <begin position="1"/>
        <end position="271"/>
    </location>
</feature>
<keyword evidence="4" id="KW-0067">ATP-binding</keyword>
<evidence type="ECO:0000256" key="1">
    <source>
        <dbReference type="ARBA" id="ARBA00022679"/>
    </source>
</evidence>
<dbReference type="InterPro" id="IPR011009">
    <property type="entry name" value="Kinase-like_dom_sf"/>
</dbReference>
<keyword evidence="3" id="KW-0418">Kinase</keyword>
<dbReference type="PROSITE" id="PS50011">
    <property type="entry name" value="PROTEIN_KINASE_DOM"/>
    <property type="match status" value="1"/>
</dbReference>
<evidence type="ECO:0000256" key="5">
    <source>
        <dbReference type="SAM" id="MobiDB-lite"/>
    </source>
</evidence>
<dbReference type="STRING" id="1348612.A0A397GGA2"/>
<dbReference type="InterPro" id="IPR051681">
    <property type="entry name" value="Ser/Thr_Kinases-Pseudokinases"/>
</dbReference>
<sequence length="472" mass="55517">MPCICPECNQLNKYGWCKPCNSTHFKNDFDKCSKWVNGRTIDWDFENQQWKRYGQVEVALKKFNGIVNINEDFLNEMAIHLKTSYAESLPVQITKDPETHEYMMVLNYFQVGSLRNYLNNNFNNINWYHKLYYLKDLANDFANIHKLDIVHHPGNILKENIKNSQKNSISGVLPYIAPEVLTGEEYTKAADVYSFAFVAYEIITGIPLYHDVSHDKDLAFKICNGFRPKIPFYTPKLITQIIMRCWDTRTTFRPTFEKLFKESNKCWNDYRENDRNNNNEITIQIEEAEEFSKRQTTTTTLMNYKTHPQAIYTSRLLNFLNLPKPKNEENFEKKLEELTKSFYRINSTFQWSLKSPVKISLSHIHFSLFPTGNLDCVTEQVRDTYCTKYESRIIVKSTIEIFERHNSEFPTPEFNRNASKRTSTGKGKKSLGDSSKELIEIGPMEMLHTSWHCNEFADLSKPFKDNIKLSRR</sequence>
<evidence type="ECO:0000313" key="7">
    <source>
        <dbReference type="EMBL" id="RHZ48426.1"/>
    </source>
</evidence>
<keyword evidence="2" id="KW-0547">Nucleotide-binding</keyword>
<dbReference type="EMBL" id="PQFF01000469">
    <property type="protein sequence ID" value="RHZ48426.1"/>
    <property type="molecule type" value="Genomic_DNA"/>
</dbReference>
<dbReference type="SUPFAM" id="SSF56112">
    <property type="entry name" value="Protein kinase-like (PK-like)"/>
    <property type="match status" value="1"/>
</dbReference>
<comment type="caution">
    <text evidence="7">The sequence shown here is derived from an EMBL/GenBank/DDBJ whole genome shotgun (WGS) entry which is preliminary data.</text>
</comment>
<protein>
    <recommendedName>
        <fullName evidence="6">Protein kinase domain-containing protein</fullName>
    </recommendedName>
</protein>
<feature type="region of interest" description="Disordered" evidence="5">
    <location>
        <begin position="412"/>
        <end position="434"/>
    </location>
</feature>
<dbReference type="AlphaFoldDB" id="A0A397GGA2"/>
<dbReference type="GO" id="GO:0005524">
    <property type="term" value="F:ATP binding"/>
    <property type="evidence" value="ECO:0007669"/>
    <property type="project" value="UniProtKB-KW"/>
</dbReference>
<dbReference type="InterPro" id="IPR000719">
    <property type="entry name" value="Prot_kinase_dom"/>
</dbReference>
<proteinExistence type="predicted"/>
<dbReference type="Gene3D" id="1.10.510.10">
    <property type="entry name" value="Transferase(Phosphotransferase) domain 1"/>
    <property type="match status" value="1"/>
</dbReference>
<reference evidence="7 8" key="1">
    <citation type="submission" date="2018-08" db="EMBL/GenBank/DDBJ databases">
        <title>Genome and evolution of the arbuscular mycorrhizal fungus Diversispora epigaea (formerly Glomus versiforme) and its bacterial endosymbionts.</title>
        <authorList>
            <person name="Sun X."/>
            <person name="Fei Z."/>
            <person name="Harrison M."/>
        </authorList>
    </citation>
    <scope>NUCLEOTIDE SEQUENCE [LARGE SCALE GENOMIC DNA]</scope>
    <source>
        <strain evidence="7 8">IT104</strain>
    </source>
</reference>
<evidence type="ECO:0000313" key="8">
    <source>
        <dbReference type="Proteomes" id="UP000266861"/>
    </source>
</evidence>
<accession>A0A397GGA2</accession>
<dbReference type="Pfam" id="PF07714">
    <property type="entry name" value="PK_Tyr_Ser-Thr"/>
    <property type="match status" value="2"/>
</dbReference>
<dbReference type="Proteomes" id="UP000266861">
    <property type="component" value="Unassembled WGS sequence"/>
</dbReference>
<dbReference type="PANTHER" id="PTHR44329:SF288">
    <property type="entry name" value="MITOGEN-ACTIVATED PROTEIN KINASE KINASE KINASE 20"/>
    <property type="match status" value="1"/>
</dbReference>
<name>A0A397GGA2_9GLOM</name>
<evidence type="ECO:0000256" key="4">
    <source>
        <dbReference type="ARBA" id="ARBA00022840"/>
    </source>
</evidence>
<evidence type="ECO:0000259" key="6">
    <source>
        <dbReference type="PROSITE" id="PS50011"/>
    </source>
</evidence>
<gene>
    <name evidence="7" type="ORF">Glove_551g22</name>
</gene>
<dbReference type="PANTHER" id="PTHR44329">
    <property type="entry name" value="SERINE/THREONINE-PROTEIN KINASE TNNI3K-RELATED"/>
    <property type="match status" value="1"/>
</dbReference>
<organism evidence="7 8">
    <name type="scientific">Diversispora epigaea</name>
    <dbReference type="NCBI Taxonomy" id="1348612"/>
    <lineage>
        <taxon>Eukaryota</taxon>
        <taxon>Fungi</taxon>
        <taxon>Fungi incertae sedis</taxon>
        <taxon>Mucoromycota</taxon>
        <taxon>Glomeromycotina</taxon>
        <taxon>Glomeromycetes</taxon>
        <taxon>Diversisporales</taxon>
        <taxon>Diversisporaceae</taxon>
        <taxon>Diversispora</taxon>
    </lineage>
</organism>
<dbReference type="Gene3D" id="1.10.10.1010">
    <property type="entry name" value="Intein homing endonuclease, domain IV"/>
    <property type="match status" value="1"/>
</dbReference>